<name>A0ABV3Z1L3_9PROT</name>
<gene>
    <name evidence="1" type="ORF">ABFZ84_02295</name>
</gene>
<dbReference type="InterPro" id="IPR007709">
    <property type="entry name" value="N-FG_amidohydro"/>
</dbReference>
<accession>A0ABV3Z1L3</accession>
<reference evidence="1 2" key="1">
    <citation type="submission" date="2024-05" db="EMBL/GenBank/DDBJ databases">
        <title>Three bacterial strains, DH-69, EH-24, and ECK-19 isolated from coastal sediments.</title>
        <authorList>
            <person name="Ye Y.-Q."/>
            <person name="Du Z.-J."/>
        </authorList>
    </citation>
    <scope>NUCLEOTIDE SEQUENCE [LARGE SCALE GENOMIC DNA]</scope>
    <source>
        <strain evidence="1 2">ECK-19</strain>
    </source>
</reference>
<keyword evidence="2" id="KW-1185">Reference proteome</keyword>
<protein>
    <submittedName>
        <fullName evidence="1">N-formylglutamate amidohydrolase</fullName>
    </submittedName>
</protein>
<dbReference type="Gene3D" id="3.40.630.40">
    <property type="entry name" value="Zn-dependent exopeptidases"/>
    <property type="match status" value="1"/>
</dbReference>
<dbReference type="RefSeq" id="WP_369312294.1">
    <property type="nucleotide sequence ID" value="NZ_JBEHZE010000001.1"/>
</dbReference>
<evidence type="ECO:0000313" key="2">
    <source>
        <dbReference type="Proteomes" id="UP001560685"/>
    </source>
</evidence>
<organism evidence="1 2">
    <name type="scientific">Hyphococcus lacteus</name>
    <dbReference type="NCBI Taxonomy" id="3143536"/>
    <lineage>
        <taxon>Bacteria</taxon>
        <taxon>Pseudomonadati</taxon>
        <taxon>Pseudomonadota</taxon>
        <taxon>Alphaproteobacteria</taxon>
        <taxon>Parvularculales</taxon>
        <taxon>Parvularculaceae</taxon>
        <taxon>Hyphococcus</taxon>
    </lineage>
</organism>
<dbReference type="SUPFAM" id="SSF53187">
    <property type="entry name" value="Zn-dependent exopeptidases"/>
    <property type="match status" value="1"/>
</dbReference>
<comment type="caution">
    <text evidence="1">The sequence shown here is derived from an EMBL/GenBank/DDBJ whole genome shotgun (WGS) entry which is preliminary data.</text>
</comment>
<evidence type="ECO:0000313" key="1">
    <source>
        <dbReference type="EMBL" id="MEX6632368.1"/>
    </source>
</evidence>
<sequence>MPEKIDSSPSYPGRRPIDVLAPAETSSPVIFASPHSGRDYPGELLRNSRLDRHALRQSEDSYVDLLFDEAPRMGSPLLRALFPRAFVDVNRSRQELDPRMFTDNVPKSSDTRSSRVIAGLGVIPRIVADGQDIYGRKLYFMDAKRRLSACYDPYHKALRGLVDEARARFGCAILIDCHSMPSAGGAPFREGEPPIDFVLGDRFGSSCSPEIVRLAEDVLTGFGYQVTRNAPYAGGYVAASYGRPRTGVHALQIEINRALYLDERRITRTEAFEVLRENMIVLMRKLTEFDAADLCVAQAAE</sequence>
<dbReference type="Proteomes" id="UP001560685">
    <property type="component" value="Unassembled WGS sequence"/>
</dbReference>
<dbReference type="EMBL" id="JBEHZE010000001">
    <property type="protein sequence ID" value="MEX6632368.1"/>
    <property type="molecule type" value="Genomic_DNA"/>
</dbReference>
<dbReference type="Pfam" id="PF05013">
    <property type="entry name" value="FGase"/>
    <property type="match status" value="1"/>
</dbReference>
<proteinExistence type="predicted"/>